<name>A0A382D9T8_9ZZZZ</name>
<dbReference type="GO" id="GO:0006260">
    <property type="term" value="P:DNA replication"/>
    <property type="evidence" value="ECO:0007669"/>
    <property type="project" value="UniProtKB-KW"/>
</dbReference>
<dbReference type="InterPro" id="IPR007694">
    <property type="entry name" value="DNA_helicase_DnaB-like_C"/>
</dbReference>
<keyword evidence="4" id="KW-0378">Hydrolase</keyword>
<keyword evidence="8" id="KW-0413">Isomerase</keyword>
<keyword evidence="2" id="KW-0235">DNA replication</keyword>
<evidence type="ECO:0000256" key="7">
    <source>
        <dbReference type="ARBA" id="ARBA00023125"/>
    </source>
</evidence>
<dbReference type="InterPro" id="IPR007693">
    <property type="entry name" value="DNA_helicase_DnaB-like_N"/>
</dbReference>
<dbReference type="EMBL" id="UINC01038337">
    <property type="protein sequence ID" value="SVB35208.1"/>
    <property type="molecule type" value="Genomic_DNA"/>
</dbReference>
<comment type="similarity">
    <text evidence="1">Belongs to the helicase family. DnaB subfamily.</text>
</comment>
<dbReference type="InterPro" id="IPR016136">
    <property type="entry name" value="DNA_helicase_N/primase_C"/>
</dbReference>
<feature type="region of interest" description="Disordered" evidence="11">
    <location>
        <begin position="1"/>
        <end position="21"/>
    </location>
</feature>
<dbReference type="GO" id="GO:0005524">
    <property type="term" value="F:ATP binding"/>
    <property type="evidence" value="ECO:0007669"/>
    <property type="project" value="UniProtKB-KW"/>
</dbReference>
<comment type="catalytic activity">
    <reaction evidence="10">
        <text>ATP + H2O = ADP + phosphate + H(+)</text>
        <dbReference type="Rhea" id="RHEA:13065"/>
        <dbReference type="ChEBI" id="CHEBI:15377"/>
        <dbReference type="ChEBI" id="CHEBI:15378"/>
        <dbReference type="ChEBI" id="CHEBI:30616"/>
        <dbReference type="ChEBI" id="CHEBI:43474"/>
        <dbReference type="ChEBI" id="CHEBI:456216"/>
        <dbReference type="EC" id="5.6.2.3"/>
    </reaction>
</comment>
<dbReference type="PANTHER" id="PTHR30153">
    <property type="entry name" value="REPLICATIVE DNA HELICASE DNAB"/>
    <property type="match status" value="1"/>
</dbReference>
<dbReference type="Pfam" id="PF00772">
    <property type="entry name" value="DnaB"/>
    <property type="match status" value="1"/>
</dbReference>
<dbReference type="PROSITE" id="PS51199">
    <property type="entry name" value="SF4_HELICASE"/>
    <property type="match status" value="1"/>
</dbReference>
<dbReference type="Gene3D" id="3.40.50.300">
    <property type="entry name" value="P-loop containing nucleotide triphosphate hydrolases"/>
    <property type="match status" value="1"/>
</dbReference>
<evidence type="ECO:0000256" key="4">
    <source>
        <dbReference type="ARBA" id="ARBA00022801"/>
    </source>
</evidence>
<protein>
    <recommendedName>
        <fullName evidence="9">DNA 5'-3' helicase</fullName>
        <ecNumber evidence="9">5.6.2.3</ecNumber>
    </recommendedName>
</protein>
<feature type="domain" description="SF4 helicase" evidence="12">
    <location>
        <begin position="242"/>
        <end position="278"/>
    </location>
</feature>
<evidence type="ECO:0000256" key="3">
    <source>
        <dbReference type="ARBA" id="ARBA00022741"/>
    </source>
</evidence>
<keyword evidence="6" id="KW-0067">ATP-binding</keyword>
<organism evidence="13">
    <name type="scientific">marine metagenome</name>
    <dbReference type="NCBI Taxonomy" id="408172"/>
    <lineage>
        <taxon>unclassified sequences</taxon>
        <taxon>metagenomes</taxon>
        <taxon>ecological metagenomes</taxon>
    </lineage>
</organism>
<feature type="region of interest" description="Disordered" evidence="11">
    <location>
        <begin position="36"/>
        <end position="67"/>
    </location>
</feature>
<dbReference type="GO" id="GO:0005829">
    <property type="term" value="C:cytosol"/>
    <property type="evidence" value="ECO:0007669"/>
    <property type="project" value="TreeGrafter"/>
</dbReference>
<feature type="non-terminal residue" evidence="13">
    <location>
        <position position="278"/>
    </location>
</feature>
<feature type="non-terminal residue" evidence="13">
    <location>
        <position position="1"/>
    </location>
</feature>
<dbReference type="Gene3D" id="1.10.860.10">
    <property type="entry name" value="DNAb Helicase, Chain A"/>
    <property type="match status" value="1"/>
</dbReference>
<evidence type="ECO:0000256" key="5">
    <source>
        <dbReference type="ARBA" id="ARBA00022806"/>
    </source>
</evidence>
<dbReference type="GO" id="GO:0043139">
    <property type="term" value="F:5'-3' DNA helicase activity"/>
    <property type="evidence" value="ECO:0007669"/>
    <property type="project" value="UniProtKB-EC"/>
</dbReference>
<evidence type="ECO:0000313" key="13">
    <source>
        <dbReference type="EMBL" id="SVB35208.1"/>
    </source>
</evidence>
<keyword evidence="5" id="KW-0347">Helicase</keyword>
<evidence type="ECO:0000256" key="10">
    <source>
        <dbReference type="ARBA" id="ARBA00048954"/>
    </source>
</evidence>
<evidence type="ECO:0000259" key="12">
    <source>
        <dbReference type="PROSITE" id="PS51199"/>
    </source>
</evidence>
<keyword evidence="3" id="KW-0547">Nucleotide-binding</keyword>
<dbReference type="GO" id="GO:0003677">
    <property type="term" value="F:DNA binding"/>
    <property type="evidence" value="ECO:0007669"/>
    <property type="project" value="UniProtKB-KW"/>
</dbReference>
<gene>
    <name evidence="13" type="ORF">METZ01_LOCUS188062</name>
</gene>
<evidence type="ECO:0000256" key="8">
    <source>
        <dbReference type="ARBA" id="ARBA00023235"/>
    </source>
</evidence>
<dbReference type="InterPro" id="IPR027417">
    <property type="entry name" value="P-loop_NTPase"/>
</dbReference>
<evidence type="ECO:0000256" key="9">
    <source>
        <dbReference type="ARBA" id="ARBA00044969"/>
    </source>
</evidence>
<dbReference type="SUPFAM" id="SSF48024">
    <property type="entry name" value="N-terminal domain of DnaB helicase"/>
    <property type="match status" value="1"/>
</dbReference>
<evidence type="ECO:0000256" key="11">
    <source>
        <dbReference type="SAM" id="MobiDB-lite"/>
    </source>
</evidence>
<evidence type="ECO:0000256" key="2">
    <source>
        <dbReference type="ARBA" id="ARBA00022705"/>
    </source>
</evidence>
<proteinExistence type="inferred from homology"/>
<reference evidence="13" key="1">
    <citation type="submission" date="2018-05" db="EMBL/GenBank/DDBJ databases">
        <authorList>
            <person name="Lanie J.A."/>
            <person name="Ng W.-L."/>
            <person name="Kazmierczak K.M."/>
            <person name="Andrzejewski T.M."/>
            <person name="Davidsen T.M."/>
            <person name="Wayne K.J."/>
            <person name="Tettelin H."/>
            <person name="Glass J.I."/>
            <person name="Rusch D."/>
            <person name="Podicherti R."/>
            <person name="Tsui H.-C.T."/>
            <person name="Winkler M.E."/>
        </authorList>
    </citation>
    <scope>NUCLEOTIDE SEQUENCE</scope>
</reference>
<keyword evidence="7" id="KW-0238">DNA-binding</keyword>
<dbReference type="AlphaFoldDB" id="A0A382D9T8"/>
<accession>A0A382D9T8</accession>
<dbReference type="InterPro" id="IPR036185">
    <property type="entry name" value="DNA_heli_DnaB-like_N_sf"/>
</dbReference>
<sequence length="278" mass="31174">VRGSSNEDLPPTSYPQQIPALSLEVPRDDHLIRVYMPLDPKSVQSSSDSEQRNAPYASRQRGARGKPDFEALLPHDRLAEQAVLGAVILNNSVLPKMADILRDEDFFSMSHRRIFSGMRDLSENEAPIDELTLSRWLEDQKLLEHTGGVDYLLELAETTPVAENAESYAEIVREKAQLRDIITTAHEIAQQGQEGAESISDFIAESSEKLKSIDSRYRDESYHPLKKILLTQFELLEKLSDQPQLITGVPSGFIDLDNMTRGFQQSDLVILAARPSMG</sequence>
<dbReference type="GO" id="GO:0016787">
    <property type="term" value="F:hydrolase activity"/>
    <property type="evidence" value="ECO:0007669"/>
    <property type="project" value="UniProtKB-KW"/>
</dbReference>
<dbReference type="Pfam" id="PF03796">
    <property type="entry name" value="DnaB_C"/>
    <property type="match status" value="1"/>
</dbReference>
<evidence type="ECO:0000256" key="1">
    <source>
        <dbReference type="ARBA" id="ARBA00008428"/>
    </source>
</evidence>
<dbReference type="PANTHER" id="PTHR30153:SF2">
    <property type="entry name" value="REPLICATIVE DNA HELICASE"/>
    <property type="match status" value="1"/>
</dbReference>
<evidence type="ECO:0000256" key="6">
    <source>
        <dbReference type="ARBA" id="ARBA00022840"/>
    </source>
</evidence>
<dbReference type="EC" id="5.6.2.3" evidence="9"/>